<dbReference type="SUPFAM" id="SSF55729">
    <property type="entry name" value="Acyl-CoA N-acyltransferases (Nat)"/>
    <property type="match status" value="1"/>
</dbReference>
<keyword evidence="1 3" id="KW-0808">Transferase</keyword>
<feature type="domain" description="N-acetyltransferase" evidence="2">
    <location>
        <begin position="1"/>
        <end position="103"/>
    </location>
</feature>
<dbReference type="GO" id="GO:0016746">
    <property type="term" value="F:acyltransferase activity"/>
    <property type="evidence" value="ECO:0007669"/>
    <property type="project" value="UniProtKB-KW"/>
</dbReference>
<protein>
    <submittedName>
        <fullName evidence="3">GNAT family N-acetyltransferase</fullName>
        <ecNumber evidence="3">2.3.1.-</ecNumber>
    </submittedName>
</protein>
<sequence length="105" mass="11794">MRRVLAGLGEPGRTIELRRIVVSAQYRGVGLGRSLPRAGVGRCYRRHGARRVWLDVRTRNLKARTLYRSEGFQPVTREFVTDNATVAGGEPDPDLIVMLHSKHVS</sequence>
<dbReference type="Pfam" id="PF00583">
    <property type="entry name" value="Acetyltransf_1"/>
    <property type="match status" value="1"/>
</dbReference>
<accession>A0ABW2XPR3</accession>
<dbReference type="Proteomes" id="UP001597063">
    <property type="component" value="Unassembled WGS sequence"/>
</dbReference>
<keyword evidence="3" id="KW-0012">Acyltransferase</keyword>
<dbReference type="InterPro" id="IPR016181">
    <property type="entry name" value="Acyl_CoA_acyltransferase"/>
</dbReference>
<dbReference type="PANTHER" id="PTHR13947:SF37">
    <property type="entry name" value="LD18367P"/>
    <property type="match status" value="1"/>
</dbReference>
<comment type="caution">
    <text evidence="3">The sequence shown here is derived from an EMBL/GenBank/DDBJ whole genome shotgun (WGS) entry which is preliminary data.</text>
</comment>
<dbReference type="EC" id="2.3.1.-" evidence="3"/>
<reference evidence="4" key="1">
    <citation type="journal article" date="2019" name="Int. J. Syst. Evol. Microbiol.">
        <title>The Global Catalogue of Microorganisms (GCM) 10K type strain sequencing project: providing services to taxonomists for standard genome sequencing and annotation.</title>
        <authorList>
            <consortium name="The Broad Institute Genomics Platform"/>
            <consortium name="The Broad Institute Genome Sequencing Center for Infectious Disease"/>
            <person name="Wu L."/>
            <person name="Ma J."/>
        </authorList>
    </citation>
    <scope>NUCLEOTIDE SEQUENCE [LARGE SCALE GENOMIC DNA]</scope>
    <source>
        <strain evidence="4">JCM 9371</strain>
    </source>
</reference>
<dbReference type="RefSeq" id="WP_165502794.1">
    <property type="nucleotide sequence ID" value="NZ_JBHTGP010000013.1"/>
</dbReference>
<dbReference type="PANTHER" id="PTHR13947">
    <property type="entry name" value="GNAT FAMILY N-ACETYLTRANSFERASE"/>
    <property type="match status" value="1"/>
</dbReference>
<evidence type="ECO:0000256" key="1">
    <source>
        <dbReference type="ARBA" id="ARBA00022679"/>
    </source>
</evidence>
<proteinExistence type="predicted"/>
<dbReference type="EMBL" id="JBHTGP010000013">
    <property type="protein sequence ID" value="MFD0687635.1"/>
    <property type="molecule type" value="Genomic_DNA"/>
</dbReference>
<evidence type="ECO:0000313" key="3">
    <source>
        <dbReference type="EMBL" id="MFD0687635.1"/>
    </source>
</evidence>
<evidence type="ECO:0000313" key="4">
    <source>
        <dbReference type="Proteomes" id="UP001597063"/>
    </source>
</evidence>
<organism evidence="3 4">
    <name type="scientific">Actinomadura fibrosa</name>
    <dbReference type="NCBI Taxonomy" id="111802"/>
    <lineage>
        <taxon>Bacteria</taxon>
        <taxon>Bacillati</taxon>
        <taxon>Actinomycetota</taxon>
        <taxon>Actinomycetes</taxon>
        <taxon>Streptosporangiales</taxon>
        <taxon>Thermomonosporaceae</taxon>
        <taxon>Actinomadura</taxon>
    </lineage>
</organism>
<keyword evidence="4" id="KW-1185">Reference proteome</keyword>
<name>A0ABW2XPR3_9ACTN</name>
<evidence type="ECO:0000259" key="2">
    <source>
        <dbReference type="PROSITE" id="PS51186"/>
    </source>
</evidence>
<dbReference type="InterPro" id="IPR000182">
    <property type="entry name" value="GNAT_dom"/>
</dbReference>
<dbReference type="PROSITE" id="PS51186">
    <property type="entry name" value="GNAT"/>
    <property type="match status" value="1"/>
</dbReference>
<dbReference type="Gene3D" id="3.40.630.30">
    <property type="match status" value="1"/>
</dbReference>
<dbReference type="InterPro" id="IPR050769">
    <property type="entry name" value="NAT_camello-type"/>
</dbReference>
<gene>
    <name evidence="3" type="ORF">ACFQZM_24285</name>
</gene>